<protein>
    <submittedName>
        <fullName evidence="1">Uncharacterized protein</fullName>
    </submittedName>
</protein>
<gene>
    <name evidence="1" type="ORF">BLNAU_1247</name>
</gene>
<comment type="caution">
    <text evidence="1">The sequence shown here is derived from an EMBL/GenBank/DDBJ whole genome shotgun (WGS) entry which is preliminary data.</text>
</comment>
<evidence type="ECO:0000313" key="1">
    <source>
        <dbReference type="EMBL" id="KAK2963682.1"/>
    </source>
</evidence>
<dbReference type="EMBL" id="JARBJD010000005">
    <property type="protein sequence ID" value="KAK2963682.1"/>
    <property type="molecule type" value="Genomic_DNA"/>
</dbReference>
<dbReference type="Proteomes" id="UP001281761">
    <property type="component" value="Unassembled WGS sequence"/>
</dbReference>
<proteinExistence type="predicted"/>
<reference evidence="1 2" key="1">
    <citation type="journal article" date="2022" name="bioRxiv">
        <title>Genomics of Preaxostyla Flagellates Illuminates Evolutionary Transitions and the Path Towards Mitochondrial Loss.</title>
        <authorList>
            <person name="Novak L.V.F."/>
            <person name="Treitli S.C."/>
            <person name="Pyrih J."/>
            <person name="Halakuc P."/>
            <person name="Pipaliya S.V."/>
            <person name="Vacek V."/>
            <person name="Brzon O."/>
            <person name="Soukal P."/>
            <person name="Eme L."/>
            <person name="Dacks J.B."/>
            <person name="Karnkowska A."/>
            <person name="Elias M."/>
            <person name="Hampl V."/>
        </authorList>
    </citation>
    <scope>NUCLEOTIDE SEQUENCE [LARGE SCALE GENOMIC DNA]</scope>
    <source>
        <strain evidence="1">NAU3</strain>
        <tissue evidence="1">Gut</tissue>
    </source>
</reference>
<evidence type="ECO:0000313" key="2">
    <source>
        <dbReference type="Proteomes" id="UP001281761"/>
    </source>
</evidence>
<accession>A0ABQ9YIU5</accession>
<sequence length="1789" mass="193909">MDTTITVTNCVIHSTAGRMGAVLNHDVIHRNFVSQCFVTSWFCPLRLVFVSSTHDWDLGLWEQQPSERIDSAGHEQRREPAVLKHDIQLVQHNLRRATTVTHSTFQNMIYATRDRWDGGSALILTQNWTQLTVQDCSFVNCSVLITKSQLDVIGGYVLLRGSSSKQHHSTLSVSMCSFIDWYPGNGSDKYQDGGGVGTYQTCASHSIVDSNFTLSGAKKQTFNGGFIAVCCQANTSSPLTISNCRLQGDGQTRGNCLYIFSCQFGLGGLSVSDTEIVNTNSVFKLSSITGVKPIVVTRSNLVCGSLIAESDVVTREDPLLFVDCTLDVFRVESLKNSPNFYFVGTFFHTSLNSNSIELLSIAGPYTAFQAYSCMFSNLTGTSSSVCLIQTNGSVLLEDCRFDLEPSNKADFHFIRASPLLLNTSSVDGCTSNREIRITSDGKTLTACPLIEIIETPNTKTEIKIQAETDQKGHPIETMDTLWPAIQSLGADSSTILSLSDGSFTENEILSIQADVEIIGNGTESVHVTLEESPRPHTTQLMAELTVKIGANLTLRSMTLIPYSPSSQLVIMNKEGLLSVKNVVVCGKHGRTTELFCLSAGMTRFSHSRISSVAASSALIIVSGNGSISLSDTLFLSISRTHTTSLDVSEQSGSCVEANTSGSISIHFCEFGGCSSNCRAGAIDIVSADSTSRVEMKGCRFDQNTAGSEMNEAERGDDVVLEGFNDEQLILNFATIESFTKLPFLVNDSHPHAPPPHTLHFSPIGLDVPLAWSSPNILCEARLSELTLQSLLGSRLHNNVHTAIITHFKYNESMTSFSLKNASVSVTLKSGSRIDITQPNAEIFELKNMAFSVDQDSSLSLTSVGITFASRTLAHPFIVSTGRSTLINSVTIDAGHREGGGAICVKGTTTADTPINLTRCLFEKNTAAFGNDVFVDDSVIGDKGPDRLKGCKGESWSSWPHLEVEGITKESNEDEWTRIATFIDFPQIQVSSYGTDDDNCRFSISNCRTLQHAFQYLKSFYPNNTAYPHSAYLNGNFTFAPMDLEEANLKLEGSIKAELESTLPAGSCMFTVGKGSRFRISLFKFQHKANHTLVSVTSSESWLELYGCDVIIQSGTYSQPLISSVGCELCLEAIWFNDGSSPPRVTFSVPLVSFLPTPPQDGGLGSTPFSMTGCFFKNLTLSNSSIIVVETSGDVIFKRNNYTGIESDLDEGKYVSLKGHNFKQQIIPENWANNYLNTTLALHVGEDTSLAENHKWRTGSLVYWMFSPLEGIAVNATDSGAVDHPNCGSSRFQCATLDSALESASLNSLEMITLSSPSSLERTMTVSGTRTVRSSDTTQRTITVSFDSSVTVEGGELSFLAIQFASAISSAFSNGENTRVDPLFIVESGSLSLASCSLSSFILASSPLISHLSGSLSLMSCELSSIDRLSGKGSILSTNMTSGMELTIDGVNFTSMPCSSESPAVLLNFSSVSPSSPFPHFCLTNLRFDGTEGQETTGHFVEIVGRNISNIISEGDTRFEGSYSNETNDNDLWSMDEDLNLSISMLFYLRRQEGPVGVSRGGYDMDRCRYVNVWCSSVERAISRTSDRVLSEIVLLKCSDLSQAVTLTNNVCLTKGEEAATLHVSSGGSLTTTALRSLFVTMLTLSLPPIQTAEAVIIVPDSSSATLNTIVVTSTGGSNATLVRVTGGKAEVTDCVIQSEMKENTNLIKIMGGKMSVDTLQVEGGIGLNCSIVWMTKGSVNVCGLWNIRSTEGHHSFSHFLLLNSIPLLLAQLVLALRRDNERMCIKNTD</sequence>
<organism evidence="1 2">
    <name type="scientific">Blattamonas nauphoetae</name>
    <dbReference type="NCBI Taxonomy" id="2049346"/>
    <lineage>
        <taxon>Eukaryota</taxon>
        <taxon>Metamonada</taxon>
        <taxon>Preaxostyla</taxon>
        <taxon>Oxymonadida</taxon>
        <taxon>Blattamonas</taxon>
    </lineage>
</organism>
<keyword evidence="2" id="KW-1185">Reference proteome</keyword>
<name>A0ABQ9YIU5_9EUKA</name>